<evidence type="ECO:0000256" key="4">
    <source>
        <dbReference type="PROSITE-ProRule" id="PRU00035"/>
    </source>
</evidence>
<feature type="compositionally biased region" description="Pro residues" evidence="7">
    <location>
        <begin position="598"/>
        <end position="608"/>
    </location>
</feature>
<reference evidence="9" key="1">
    <citation type="submission" date="2023-01" db="EMBL/GenBank/DDBJ databases">
        <title>Genome assembly of the deep-sea coral Lophelia pertusa.</title>
        <authorList>
            <person name="Herrera S."/>
            <person name="Cordes E."/>
        </authorList>
    </citation>
    <scope>NUCLEOTIDE SEQUENCE</scope>
    <source>
        <strain evidence="9">USNM1676648</strain>
        <tissue evidence="9">Polyp</tissue>
    </source>
</reference>
<feature type="repeat" description="WD" evidence="5">
    <location>
        <begin position="244"/>
        <end position="280"/>
    </location>
</feature>
<dbReference type="PROSITE" id="PS50294">
    <property type="entry name" value="WD_REPEATS_REGION"/>
    <property type="match status" value="4"/>
</dbReference>
<dbReference type="InterPro" id="IPR057451">
    <property type="entry name" value="BRWD/PHIP_AD"/>
</dbReference>
<gene>
    <name evidence="9" type="primary">BRWD3_1</name>
    <name evidence="9" type="ORF">OS493_009630</name>
</gene>
<evidence type="ECO:0000259" key="8">
    <source>
        <dbReference type="PROSITE" id="PS50014"/>
    </source>
</evidence>
<dbReference type="Pfam" id="PF00439">
    <property type="entry name" value="Bromodomain"/>
    <property type="match status" value="2"/>
</dbReference>
<feature type="repeat" description="WD" evidence="5">
    <location>
        <begin position="444"/>
        <end position="486"/>
    </location>
</feature>
<keyword evidence="6" id="KW-0175">Coiled coil</keyword>
<evidence type="ECO:0000256" key="6">
    <source>
        <dbReference type="SAM" id="Coils"/>
    </source>
</evidence>
<feature type="domain" description="Bromo" evidence="8">
    <location>
        <begin position="1155"/>
        <end position="1225"/>
    </location>
</feature>
<feature type="compositionally biased region" description="Low complexity" evidence="7">
    <location>
        <begin position="816"/>
        <end position="825"/>
    </location>
</feature>
<evidence type="ECO:0000256" key="3">
    <source>
        <dbReference type="ARBA" id="ARBA00023117"/>
    </source>
</evidence>
<dbReference type="InterPro" id="IPR036427">
    <property type="entry name" value="Bromodomain-like_sf"/>
</dbReference>
<dbReference type="PANTHER" id="PTHR16266:SF17">
    <property type="entry name" value="BRWD3"/>
    <property type="match status" value="1"/>
</dbReference>
<dbReference type="Gene3D" id="2.130.10.10">
    <property type="entry name" value="YVTN repeat-like/Quinoprotein amine dehydrogenase"/>
    <property type="match status" value="4"/>
</dbReference>
<feature type="compositionally biased region" description="Basic and acidic residues" evidence="7">
    <location>
        <begin position="744"/>
        <end position="753"/>
    </location>
</feature>
<dbReference type="SMART" id="SM00297">
    <property type="entry name" value="BROMO"/>
    <property type="match status" value="2"/>
</dbReference>
<evidence type="ECO:0000313" key="9">
    <source>
        <dbReference type="EMBL" id="KAJ7363475.1"/>
    </source>
</evidence>
<dbReference type="GO" id="GO:0008360">
    <property type="term" value="P:regulation of cell shape"/>
    <property type="evidence" value="ECO:0007669"/>
    <property type="project" value="TreeGrafter"/>
</dbReference>
<feature type="region of interest" description="Disordered" evidence="7">
    <location>
        <begin position="637"/>
        <end position="657"/>
    </location>
</feature>
<dbReference type="PROSITE" id="PS50082">
    <property type="entry name" value="WD_REPEATS_2"/>
    <property type="match status" value="4"/>
</dbReference>
<evidence type="ECO:0000256" key="7">
    <source>
        <dbReference type="SAM" id="MobiDB-lite"/>
    </source>
</evidence>
<dbReference type="InterPro" id="IPR015943">
    <property type="entry name" value="WD40/YVTN_repeat-like_dom_sf"/>
</dbReference>
<dbReference type="EMBL" id="MU827305">
    <property type="protein sequence ID" value="KAJ7363475.1"/>
    <property type="molecule type" value="Genomic_DNA"/>
</dbReference>
<evidence type="ECO:0000313" key="10">
    <source>
        <dbReference type="Proteomes" id="UP001163046"/>
    </source>
</evidence>
<dbReference type="OrthoDB" id="538223at2759"/>
<dbReference type="GO" id="GO:0007010">
    <property type="term" value="P:cytoskeleton organization"/>
    <property type="evidence" value="ECO:0007669"/>
    <property type="project" value="TreeGrafter"/>
</dbReference>
<feature type="compositionally biased region" description="Low complexity" evidence="7">
    <location>
        <begin position="1577"/>
        <end position="1587"/>
    </location>
</feature>
<dbReference type="InterPro" id="IPR036322">
    <property type="entry name" value="WD40_repeat_dom_sf"/>
</dbReference>
<feature type="repeat" description="WD" evidence="5">
    <location>
        <begin position="175"/>
        <end position="216"/>
    </location>
</feature>
<dbReference type="InterPro" id="IPR018359">
    <property type="entry name" value="Bromodomain_CS"/>
</dbReference>
<dbReference type="InterPro" id="IPR001487">
    <property type="entry name" value="Bromodomain"/>
</dbReference>
<protein>
    <submittedName>
        <fullName evidence="9">Bromodomain and WD repeat-containing protein 3</fullName>
    </submittedName>
</protein>
<dbReference type="FunFam" id="1.20.920.10:FF:000066">
    <property type="entry name" value="Transcription initiation factor TFIID subunit 1"/>
    <property type="match status" value="1"/>
</dbReference>
<feature type="compositionally biased region" description="Acidic residues" evidence="7">
    <location>
        <begin position="1599"/>
        <end position="1657"/>
    </location>
</feature>
<feature type="region of interest" description="Disordered" evidence="7">
    <location>
        <begin position="578"/>
        <end position="613"/>
    </location>
</feature>
<dbReference type="SMART" id="SM00320">
    <property type="entry name" value="WD40"/>
    <property type="match status" value="7"/>
</dbReference>
<dbReference type="Pfam" id="PF00400">
    <property type="entry name" value="WD40"/>
    <property type="match status" value="6"/>
</dbReference>
<dbReference type="PROSITE" id="PS00633">
    <property type="entry name" value="BROMODOMAIN_1"/>
    <property type="match status" value="1"/>
</dbReference>
<evidence type="ECO:0000256" key="1">
    <source>
        <dbReference type="ARBA" id="ARBA00022574"/>
    </source>
</evidence>
<dbReference type="CDD" id="cd00200">
    <property type="entry name" value="WD40"/>
    <property type="match status" value="1"/>
</dbReference>
<dbReference type="PROSITE" id="PS00678">
    <property type="entry name" value="WD_REPEATS_1"/>
    <property type="match status" value="1"/>
</dbReference>
<dbReference type="GO" id="GO:0006357">
    <property type="term" value="P:regulation of transcription by RNA polymerase II"/>
    <property type="evidence" value="ECO:0007669"/>
    <property type="project" value="TreeGrafter"/>
</dbReference>
<feature type="region of interest" description="Disordered" evidence="7">
    <location>
        <begin position="1439"/>
        <end position="1772"/>
    </location>
</feature>
<evidence type="ECO:0000256" key="2">
    <source>
        <dbReference type="ARBA" id="ARBA00022737"/>
    </source>
</evidence>
<keyword evidence="1 5" id="KW-0853">WD repeat</keyword>
<feature type="domain" description="Bromo" evidence="8">
    <location>
        <begin position="1327"/>
        <end position="1390"/>
    </location>
</feature>
<feature type="compositionally biased region" description="Low complexity" evidence="7">
    <location>
        <begin position="1699"/>
        <end position="1712"/>
    </location>
</feature>
<feature type="region of interest" description="Disordered" evidence="7">
    <location>
        <begin position="726"/>
        <end position="900"/>
    </location>
</feature>
<dbReference type="Pfam" id="PF25437">
    <property type="entry name" value="BRWD1_N"/>
    <property type="match status" value="1"/>
</dbReference>
<dbReference type="CDD" id="cd05529">
    <property type="entry name" value="Bromo_WDR9_I_like"/>
    <property type="match status" value="1"/>
</dbReference>
<feature type="compositionally biased region" description="Polar residues" evidence="7">
    <location>
        <begin position="1100"/>
        <end position="1114"/>
    </location>
</feature>
<organism evidence="9 10">
    <name type="scientific">Desmophyllum pertusum</name>
    <dbReference type="NCBI Taxonomy" id="174260"/>
    <lineage>
        <taxon>Eukaryota</taxon>
        <taxon>Metazoa</taxon>
        <taxon>Cnidaria</taxon>
        <taxon>Anthozoa</taxon>
        <taxon>Hexacorallia</taxon>
        <taxon>Scleractinia</taxon>
        <taxon>Caryophylliina</taxon>
        <taxon>Caryophylliidae</taxon>
        <taxon>Desmophyllum</taxon>
    </lineage>
</organism>
<dbReference type="Pfam" id="PF25313">
    <property type="entry name" value="BRWD_AD"/>
    <property type="match status" value="1"/>
</dbReference>
<keyword evidence="2" id="KW-0677">Repeat</keyword>
<comment type="caution">
    <text evidence="9">The sequence shown here is derived from an EMBL/GenBank/DDBJ whole genome shotgun (WGS) entry which is preliminary data.</text>
</comment>
<feature type="compositionally biased region" description="Polar residues" evidence="7">
    <location>
        <begin position="1508"/>
        <end position="1520"/>
    </location>
</feature>
<dbReference type="PROSITE" id="PS50014">
    <property type="entry name" value="BROMODOMAIN_2"/>
    <property type="match status" value="2"/>
</dbReference>
<sequence>MVNSEDDDIKRDLYLLIAKFLSKGPCSRAGSVLKEELVEHQLLRRRVDWRGEEHDQTYEETIAENHHIPDDFLLRIANRLVPLVEQCIPGSAEGFRSLLGAGRQSLLRTSSEPSKPSVSSLAVCHHGAPLLPPIKRRIPGNIGQVLWSREISGTSSIRNVAQPNLYTKQSMHRRILGHLSAVYCVLFDRSGECIVTGADDSLVKIWSSEDGRLLATLRGHQSEISDIAVIRVWSINSTVPIAVLQGHTGMITSLQFCPSPLNESRYLVSTGGDGTVCFWKWDLATLKFDSKPIRFIEKSRPGTQMVCSSFSPGGSFLVSGSTDHIIRIYQMTPGPPERIAELDVHSDHVDSIQFSHKGDRFLSGSRDGTARIWYFHRSTWKKHILVDVAKKLPDSLPIEESVRALKPRVTMVGWDLWDQHVITAVNDNTLKVWEAATGHISCVLTGHQDEVFVLEAHPTDPHILLSAGHDGYVILWDLRTGEKITSFYNSLEGQGHGAVFDCKFSPDGLKFASTDSHGHLCIFGFGSSDRYSQVPSEQFFHTDYRPLIRDSNNYVLDEQTQTDPHLMSPPFLVDVDGNPHPLHFQRLVPGHGSNVRGPPRPTPQPPPTPREDLPPLLAEIQAAEAAEAESQMLPALLSPPPHGQGAVPPLQSPGGSRNYGMRQMGDVEGVRLVHGNVPVIQDVSDADTAAWQNRRIVPDRKPSIAKYDEERRLILGRDEMSNYLREKKRRALPSTSKRITVHVPESRTVEERPQQSSARRRTSNRRNAGQTSRRTRRPAYSTRAAASLDVEESAEEEAAATPSDTEEEDEEEEWSESSSESSEYSDWTEEVGLRTQQQTENRRPRRVCRVLSTSDEEGTEPAQPGPSSPQQQPKVKKESKKNKKPTKKKRPSKKPKVDEVQELVSLYQPPDWLICTMNRTSPYVPQIGDEVYYFRQGHELYVKEVIVLKCYEINPKKQCFYKLRLKGEELCRIVSLHYSNGPPTLCCLKLALINPETGNVTGATFTVKYHDIPDVLDFLVLRQTYDISISRNWRPGDRFRSVIDETWWAGEITDRSPLQTEFSDSHFQCFTVRWDTGEVERMSPWDLQPVTEHDPGNPDLSAQDTDASGAATSNIPLTEDDRQALAYDPDEESEWLGEGREAMTQRLITSIEALSQLNFAGPFVYPVDVQQYPDYWSVVPYPTDLNTVREKLLNQYYRRVTALLWEVKQLERNARLYNEEESQIVRNSTKLVSVLNEFIRDSTCVDILSMCEEEEGIEAGEVEVQVENMSDESAGEGVASQDSAVSGSRKRKRKSSSEGPNKQIKIEQPPPVEPWLQSAHELLDFLVSREDATPFRHPVDLADFPDYTDVVAEPMDFSSVYHQLENNLYNDPEAFVRDVRLIFSNSRAYNTVPRSRIYSMTIRLSAMFEDRVDSVLRDWYESASGGARRTRLRTMRLLGSQAPDSSGDRVPRHRGSHSETQAAAAHSSGVGSSSDSLSARESRTRSMATRAAVTSDSEQRNGYGHAVTSRTETRGSSRVIPQSHHDRDNDNVFDDAESGRQTRSTRASARRELVMRFPASRSQDDTQEESVSNGPLTSRYSTRRSTSLAQESASVNGEGSDEEEEGEEEEEEEEGEEGSEQGEEQGDESEGEEEEQDEEEDEDEDDEDEDEESDDSAVESRHQTRRKTARPTHRPTVTVRTTKRSANTNNTRSDRRKSNASSSRRTSETSQRNVDNPAPSRRSMRRNSSARRVRYNENDSDSESDSLGNEVIGVSSRGRVRKPAIRMQDYVE</sequence>
<dbReference type="InterPro" id="IPR019775">
    <property type="entry name" value="WD40_repeat_CS"/>
</dbReference>
<keyword evidence="10" id="KW-1185">Reference proteome</keyword>
<dbReference type="InterPro" id="IPR057452">
    <property type="entry name" value="BRWD/PHIP_N"/>
</dbReference>
<dbReference type="Gene3D" id="1.20.920.10">
    <property type="entry name" value="Bromodomain-like"/>
    <property type="match status" value="2"/>
</dbReference>
<dbReference type="PRINTS" id="PR00503">
    <property type="entry name" value="BROMODOMAIN"/>
</dbReference>
<feature type="region of interest" description="Disordered" evidence="7">
    <location>
        <begin position="1087"/>
        <end position="1114"/>
    </location>
</feature>
<feature type="repeat" description="WD" evidence="5">
    <location>
        <begin position="342"/>
        <end position="373"/>
    </location>
</feature>
<dbReference type="GO" id="GO:0005634">
    <property type="term" value="C:nucleus"/>
    <property type="evidence" value="ECO:0007669"/>
    <property type="project" value="TreeGrafter"/>
</dbReference>
<name>A0A9X0CLM6_9CNID</name>
<feature type="region of interest" description="Disordered" evidence="7">
    <location>
        <begin position="1270"/>
        <end position="1311"/>
    </location>
</feature>
<feature type="coiled-coil region" evidence="6">
    <location>
        <begin position="1193"/>
        <end position="1227"/>
    </location>
</feature>
<keyword evidence="3 4" id="KW-0103">Bromodomain</keyword>
<dbReference type="Proteomes" id="UP001163046">
    <property type="component" value="Unassembled WGS sequence"/>
</dbReference>
<dbReference type="InterPro" id="IPR052060">
    <property type="entry name" value="Bromo_WD_repeat"/>
</dbReference>
<accession>A0A9X0CLM6</accession>
<dbReference type="SUPFAM" id="SSF47370">
    <property type="entry name" value="Bromodomain"/>
    <property type="match status" value="2"/>
</dbReference>
<dbReference type="SUPFAM" id="SSF50978">
    <property type="entry name" value="WD40 repeat-like"/>
    <property type="match status" value="1"/>
</dbReference>
<evidence type="ECO:0000256" key="5">
    <source>
        <dbReference type="PROSITE-ProRule" id="PRU00221"/>
    </source>
</evidence>
<feature type="compositionally biased region" description="Basic residues" evidence="7">
    <location>
        <begin position="1722"/>
        <end position="1733"/>
    </location>
</feature>
<feature type="compositionally biased region" description="Low complexity" evidence="7">
    <location>
        <begin position="1462"/>
        <end position="1477"/>
    </location>
</feature>
<feature type="compositionally biased region" description="Basic residues" evidence="7">
    <location>
        <begin position="1663"/>
        <end position="1673"/>
    </location>
</feature>
<proteinExistence type="predicted"/>
<dbReference type="InterPro" id="IPR001680">
    <property type="entry name" value="WD40_rpt"/>
</dbReference>
<feature type="compositionally biased region" description="Basic residues" evidence="7">
    <location>
        <begin position="877"/>
        <end position="894"/>
    </location>
</feature>
<feature type="compositionally biased region" description="Acidic residues" evidence="7">
    <location>
        <begin position="789"/>
        <end position="815"/>
    </location>
</feature>
<dbReference type="PANTHER" id="PTHR16266">
    <property type="entry name" value="WD REPEAT DOMAIN 9"/>
    <property type="match status" value="1"/>
</dbReference>